<evidence type="ECO:0000313" key="3">
    <source>
        <dbReference type="Proteomes" id="UP001396334"/>
    </source>
</evidence>
<dbReference type="Proteomes" id="UP001396334">
    <property type="component" value="Unassembled WGS sequence"/>
</dbReference>
<keyword evidence="3" id="KW-1185">Reference proteome</keyword>
<feature type="compositionally biased region" description="Gly residues" evidence="1">
    <location>
        <begin position="9"/>
        <end position="20"/>
    </location>
</feature>
<proteinExistence type="predicted"/>
<name>A0ABR2AGY4_9ROSI</name>
<feature type="region of interest" description="Disordered" evidence="1">
    <location>
        <begin position="73"/>
        <end position="109"/>
    </location>
</feature>
<sequence length="109" mass="12310">MVETVAGAPVGGGDHGGVRGGPRRHRWQHCWLAKELIEFSDLWRKEEEMRRTEIRWVITLLIKPVWFTVHPNRNQPSFQCPGSGPNRTRGRPAKATQLLGSADSMARLA</sequence>
<accession>A0ABR2AGY4</accession>
<organism evidence="2 3">
    <name type="scientific">Hibiscus sabdariffa</name>
    <name type="common">roselle</name>
    <dbReference type="NCBI Taxonomy" id="183260"/>
    <lineage>
        <taxon>Eukaryota</taxon>
        <taxon>Viridiplantae</taxon>
        <taxon>Streptophyta</taxon>
        <taxon>Embryophyta</taxon>
        <taxon>Tracheophyta</taxon>
        <taxon>Spermatophyta</taxon>
        <taxon>Magnoliopsida</taxon>
        <taxon>eudicotyledons</taxon>
        <taxon>Gunneridae</taxon>
        <taxon>Pentapetalae</taxon>
        <taxon>rosids</taxon>
        <taxon>malvids</taxon>
        <taxon>Malvales</taxon>
        <taxon>Malvaceae</taxon>
        <taxon>Malvoideae</taxon>
        <taxon>Hibiscus</taxon>
    </lineage>
</organism>
<evidence type="ECO:0000313" key="2">
    <source>
        <dbReference type="EMBL" id="KAK8492467.1"/>
    </source>
</evidence>
<protein>
    <submittedName>
        <fullName evidence="2">Uncharacterized protein</fullName>
    </submittedName>
</protein>
<gene>
    <name evidence="2" type="ORF">V6N11_034878</name>
</gene>
<comment type="caution">
    <text evidence="2">The sequence shown here is derived from an EMBL/GenBank/DDBJ whole genome shotgun (WGS) entry which is preliminary data.</text>
</comment>
<evidence type="ECO:0000256" key="1">
    <source>
        <dbReference type="SAM" id="MobiDB-lite"/>
    </source>
</evidence>
<feature type="region of interest" description="Disordered" evidence="1">
    <location>
        <begin position="1"/>
        <end position="23"/>
    </location>
</feature>
<reference evidence="2 3" key="1">
    <citation type="journal article" date="2024" name="G3 (Bethesda)">
        <title>Genome assembly of Hibiscus sabdariffa L. provides insights into metabolisms of medicinal natural products.</title>
        <authorList>
            <person name="Kim T."/>
        </authorList>
    </citation>
    <scope>NUCLEOTIDE SEQUENCE [LARGE SCALE GENOMIC DNA]</scope>
    <source>
        <strain evidence="2">TK-2024</strain>
        <tissue evidence="2">Old leaves</tissue>
    </source>
</reference>
<dbReference type="EMBL" id="JBBPBN010000248">
    <property type="protein sequence ID" value="KAK8492467.1"/>
    <property type="molecule type" value="Genomic_DNA"/>
</dbReference>